<evidence type="ECO:0000256" key="2">
    <source>
        <dbReference type="SAM" id="Phobius"/>
    </source>
</evidence>
<dbReference type="AlphaFoldDB" id="A0A0B4CZ94"/>
<organism evidence="3 4">
    <name type="scientific">Microbacterium hominis</name>
    <dbReference type="NCBI Taxonomy" id="162426"/>
    <lineage>
        <taxon>Bacteria</taxon>
        <taxon>Bacillati</taxon>
        <taxon>Actinomycetota</taxon>
        <taxon>Actinomycetes</taxon>
        <taxon>Micrococcales</taxon>
        <taxon>Microbacteriaceae</taxon>
        <taxon>Microbacterium</taxon>
    </lineage>
</organism>
<sequence length="429" mass="44006">MSGNGDGQAPMWDAQRGEWVAGALRWDAAAAQWVPRTTEAAAEATVVTPAPTEHAAAGPYVAAFTPPQQAGGPVPYGASVPQPAPQPLPADGQAPVPPRKKLPTGALIGIIAGGLVVLLAIALGVAFAVRAATTASTAPERVVSDYLNALAAGDSEAALAMLDSKPRQGALLSDDALAAASAKGAIENVVVSVPKGGDKGYSIPVRVDYTIGGKPVSGQFDVVDDEDDGTWKLAHGTVDIYLGGSFRGLNATVNGVPVDSDSITVFPGTVTVEIDNPNYTLSGTTTLIAADPNDFSLRFDTTVELSDAGTSLFQTAVRSAVDTCIASKNLAAGCGIDIPETLSDGTKIIDGTITRSLRAETQAKLANLKPEAMYGDPGQVRTPYLGGVEVTADCDVNGQRRTGCSFLFLPSLGSALVDLTVTPPVVRWD</sequence>
<evidence type="ECO:0000313" key="4">
    <source>
        <dbReference type="Proteomes" id="UP000031202"/>
    </source>
</evidence>
<keyword evidence="2" id="KW-0472">Membrane</keyword>
<evidence type="ECO:0008006" key="5">
    <source>
        <dbReference type="Google" id="ProtNLM"/>
    </source>
</evidence>
<name>A0A0B4CZ94_9MICO</name>
<evidence type="ECO:0000256" key="1">
    <source>
        <dbReference type="SAM" id="MobiDB-lite"/>
    </source>
</evidence>
<dbReference type="Proteomes" id="UP000031202">
    <property type="component" value="Unassembled WGS sequence"/>
</dbReference>
<dbReference type="EMBL" id="JWSZ01000012">
    <property type="protein sequence ID" value="KIC57360.1"/>
    <property type="molecule type" value="Genomic_DNA"/>
</dbReference>
<feature type="region of interest" description="Disordered" evidence="1">
    <location>
        <begin position="71"/>
        <end position="95"/>
    </location>
</feature>
<comment type="caution">
    <text evidence="3">The sequence shown here is derived from an EMBL/GenBank/DDBJ whole genome shotgun (WGS) entry which is preliminary data.</text>
</comment>
<feature type="transmembrane region" description="Helical" evidence="2">
    <location>
        <begin position="106"/>
        <end position="129"/>
    </location>
</feature>
<protein>
    <recommendedName>
        <fullName evidence="5">DUF4878 domain-containing protein</fullName>
    </recommendedName>
</protein>
<accession>A0A0B4CZ94</accession>
<reference evidence="3 4" key="1">
    <citation type="submission" date="2014-12" db="EMBL/GenBank/DDBJ databases">
        <title>Genome sequencing of Microbacterium hominis TPW29.</title>
        <authorList>
            <person name="Tan P.W."/>
            <person name="Chan K.-G."/>
        </authorList>
    </citation>
    <scope>NUCLEOTIDE SEQUENCE [LARGE SCALE GENOMIC DNA]</scope>
    <source>
        <strain evidence="3 4">TPW29</strain>
    </source>
</reference>
<proteinExistence type="predicted"/>
<evidence type="ECO:0000313" key="3">
    <source>
        <dbReference type="EMBL" id="KIC57360.1"/>
    </source>
</evidence>
<keyword evidence="2" id="KW-1133">Transmembrane helix</keyword>
<keyword evidence="2" id="KW-0812">Transmembrane</keyword>
<dbReference type="RefSeq" id="WP_039416015.1">
    <property type="nucleotide sequence ID" value="NZ_JWSZ01000012.1"/>
</dbReference>
<gene>
    <name evidence="3" type="ORF">RM52_10065</name>
</gene>